<dbReference type="EMBL" id="CP061038">
    <property type="protein sequence ID" value="QNQ08189.1"/>
    <property type="molecule type" value="Genomic_DNA"/>
</dbReference>
<reference evidence="1 2" key="1">
    <citation type="submission" date="2020-09" db="EMBL/GenBank/DDBJ databases">
        <title>Sphingomonas sp., a new species isolated from pork steak.</title>
        <authorList>
            <person name="Heidler von Heilborn D."/>
        </authorList>
    </citation>
    <scope>NUCLEOTIDE SEQUENCE [LARGE SCALE GENOMIC DNA]</scope>
    <source>
        <strain evidence="2">S8-3T</strain>
    </source>
</reference>
<accession>A0A7H0LET6</accession>
<sequence>MTSHPIVPEDQWIDAMRALTAEEKAITQAQQRLSEKRRALPWVRIDKPYMFEGEDGPVLLADLFDGRTQLIVQHFMFGTDWQEGCQSCSLLADHIDGARQHFEHNDASFAAVSRAPIDKIAPYRRRMGWRFRWVSAARSDFNADHHVSFPSDRAGGIFYNFEHQPDPGIEELPGLSVFHRAPDGAIYRTYSCYARGLEKFMGVYAFLDVAPRGRAELKTGMMHDWLKRHDRYEDDGRTQPISAAMVAAA</sequence>
<name>A0A7H0LET6_9SPHN</name>
<dbReference type="RefSeq" id="WP_187760518.1">
    <property type="nucleotide sequence ID" value="NZ_CP061038.1"/>
</dbReference>
<dbReference type="Proteomes" id="UP000516148">
    <property type="component" value="Chromosome"/>
</dbReference>
<evidence type="ECO:0000313" key="2">
    <source>
        <dbReference type="Proteomes" id="UP000516148"/>
    </source>
</evidence>
<gene>
    <name evidence="1" type="ORF">H3Z74_15625</name>
</gene>
<dbReference type="KEGG" id="spap:H3Z74_15625"/>
<evidence type="ECO:0000313" key="1">
    <source>
        <dbReference type="EMBL" id="QNQ08189.1"/>
    </source>
</evidence>
<proteinExistence type="predicted"/>
<keyword evidence="2" id="KW-1185">Reference proteome</keyword>
<dbReference type="InterPro" id="IPR010296">
    <property type="entry name" value="DUF899_thioredox"/>
</dbReference>
<protein>
    <submittedName>
        <fullName evidence="1">DUF899 domain-containing protein</fullName>
    </submittedName>
</protein>
<organism evidence="1 2">
    <name type="scientific">Sphingomonas alpina</name>
    <dbReference type="NCBI Taxonomy" id="653931"/>
    <lineage>
        <taxon>Bacteria</taxon>
        <taxon>Pseudomonadati</taxon>
        <taxon>Pseudomonadota</taxon>
        <taxon>Alphaproteobacteria</taxon>
        <taxon>Sphingomonadales</taxon>
        <taxon>Sphingomonadaceae</taxon>
        <taxon>Sphingomonas</taxon>
    </lineage>
</organism>
<dbReference type="Pfam" id="PF05988">
    <property type="entry name" value="DUF899"/>
    <property type="match status" value="1"/>
</dbReference>
<dbReference type="AlphaFoldDB" id="A0A7H0LET6"/>